<evidence type="ECO:0000313" key="5">
    <source>
        <dbReference type="Proteomes" id="UP001404104"/>
    </source>
</evidence>
<name>A0ABU9XVA9_9SPHN</name>
<dbReference type="InterPro" id="IPR050595">
    <property type="entry name" value="Bact_response_regulator"/>
</dbReference>
<comment type="caution">
    <text evidence="4">The sequence shown here is derived from an EMBL/GenBank/DDBJ whole genome shotgun (WGS) entry which is preliminary data.</text>
</comment>
<dbReference type="Pfam" id="PF00072">
    <property type="entry name" value="Response_reg"/>
    <property type="match status" value="1"/>
</dbReference>
<dbReference type="SMART" id="SM00448">
    <property type="entry name" value="REC"/>
    <property type="match status" value="1"/>
</dbReference>
<protein>
    <submittedName>
        <fullName evidence="4">Response regulator</fullName>
    </submittedName>
</protein>
<accession>A0ABU9XVA9</accession>
<dbReference type="PANTHER" id="PTHR44591:SF3">
    <property type="entry name" value="RESPONSE REGULATORY DOMAIN-CONTAINING PROTEIN"/>
    <property type="match status" value="1"/>
</dbReference>
<feature type="modified residue" description="4-aspartylphosphate" evidence="2">
    <location>
        <position position="63"/>
    </location>
</feature>
<dbReference type="PANTHER" id="PTHR44591">
    <property type="entry name" value="STRESS RESPONSE REGULATOR PROTEIN 1"/>
    <property type="match status" value="1"/>
</dbReference>
<dbReference type="RefSeq" id="WP_345865652.1">
    <property type="nucleotide sequence ID" value="NZ_JBDIMF010000006.1"/>
</dbReference>
<dbReference type="Proteomes" id="UP001404104">
    <property type="component" value="Unassembled WGS sequence"/>
</dbReference>
<keyword evidence="5" id="KW-1185">Reference proteome</keyword>
<evidence type="ECO:0000256" key="1">
    <source>
        <dbReference type="ARBA" id="ARBA00022553"/>
    </source>
</evidence>
<reference evidence="4 5" key="1">
    <citation type="submission" date="2024-05" db="EMBL/GenBank/DDBJ databases">
        <authorList>
            <person name="Liu Q."/>
            <person name="Xin Y.-H."/>
        </authorList>
    </citation>
    <scope>NUCLEOTIDE SEQUENCE [LARGE SCALE GENOMIC DNA]</scope>
    <source>
        <strain evidence="4 5">CGMCC 1.15349</strain>
    </source>
</reference>
<proteinExistence type="predicted"/>
<dbReference type="EMBL" id="JBDIMF010000006">
    <property type="protein sequence ID" value="MEN2787475.1"/>
    <property type="molecule type" value="Genomic_DNA"/>
</dbReference>
<dbReference type="Gene3D" id="3.40.50.2300">
    <property type="match status" value="1"/>
</dbReference>
<organism evidence="4 5">
    <name type="scientific">Sphingomonas qilianensis</name>
    <dbReference type="NCBI Taxonomy" id="1736690"/>
    <lineage>
        <taxon>Bacteria</taxon>
        <taxon>Pseudomonadati</taxon>
        <taxon>Pseudomonadota</taxon>
        <taxon>Alphaproteobacteria</taxon>
        <taxon>Sphingomonadales</taxon>
        <taxon>Sphingomonadaceae</taxon>
        <taxon>Sphingomonas</taxon>
    </lineage>
</organism>
<evidence type="ECO:0000256" key="2">
    <source>
        <dbReference type="PROSITE-ProRule" id="PRU00169"/>
    </source>
</evidence>
<dbReference type="InterPro" id="IPR001789">
    <property type="entry name" value="Sig_transdc_resp-reg_receiver"/>
</dbReference>
<gene>
    <name evidence="4" type="ORF">ABC969_13730</name>
</gene>
<evidence type="ECO:0000259" key="3">
    <source>
        <dbReference type="PROSITE" id="PS50110"/>
    </source>
</evidence>
<dbReference type="SUPFAM" id="SSF52172">
    <property type="entry name" value="CheY-like"/>
    <property type="match status" value="1"/>
</dbReference>
<dbReference type="InterPro" id="IPR011006">
    <property type="entry name" value="CheY-like_superfamily"/>
</dbReference>
<keyword evidence="1 2" id="KW-0597">Phosphoprotein</keyword>
<evidence type="ECO:0000313" key="4">
    <source>
        <dbReference type="EMBL" id="MEN2787475.1"/>
    </source>
</evidence>
<feature type="domain" description="Response regulatory" evidence="3">
    <location>
        <begin position="12"/>
        <end position="128"/>
    </location>
</feature>
<sequence length="142" mass="15074">MTEQDPAAKPGAILIVDGDILSRHAIADFLRRCGHGVVEAVNTDEAFIALGDASLAVDVILCDIAAIGTRSGFELASWVRRNRPELEVRLAGSLAGIADNAAAICESGPHLARPYEPDAVVDYVTQLRAKRDHDSAVARQSS</sequence>
<dbReference type="PROSITE" id="PS50110">
    <property type="entry name" value="RESPONSE_REGULATORY"/>
    <property type="match status" value="1"/>
</dbReference>